<evidence type="ECO:0000313" key="1">
    <source>
        <dbReference type="EMBL" id="KKK58136.1"/>
    </source>
</evidence>
<name>A0A0F8ZDL7_9ZZZZ</name>
<protein>
    <submittedName>
        <fullName evidence="1">Uncharacterized protein</fullName>
    </submittedName>
</protein>
<comment type="caution">
    <text evidence="1">The sequence shown here is derived from an EMBL/GenBank/DDBJ whole genome shotgun (WGS) entry which is preliminary data.</text>
</comment>
<dbReference type="EMBL" id="LAZR01064128">
    <property type="protein sequence ID" value="KKK58136.1"/>
    <property type="molecule type" value="Genomic_DNA"/>
</dbReference>
<organism evidence="1">
    <name type="scientific">marine sediment metagenome</name>
    <dbReference type="NCBI Taxonomy" id="412755"/>
    <lineage>
        <taxon>unclassified sequences</taxon>
        <taxon>metagenomes</taxon>
        <taxon>ecological metagenomes</taxon>
    </lineage>
</organism>
<dbReference type="AlphaFoldDB" id="A0A0F8ZDL7"/>
<reference evidence="1" key="1">
    <citation type="journal article" date="2015" name="Nature">
        <title>Complex archaea that bridge the gap between prokaryotes and eukaryotes.</title>
        <authorList>
            <person name="Spang A."/>
            <person name="Saw J.H."/>
            <person name="Jorgensen S.L."/>
            <person name="Zaremba-Niedzwiedzka K."/>
            <person name="Martijn J."/>
            <person name="Lind A.E."/>
            <person name="van Eijk R."/>
            <person name="Schleper C."/>
            <person name="Guy L."/>
            <person name="Ettema T.J."/>
        </authorList>
    </citation>
    <scope>NUCLEOTIDE SEQUENCE</scope>
</reference>
<sequence length="79" mass="8968">MSMEELRREVPFGNTEPADAWEHGWNDCLNAVVGLLRQGPTEQANRTFTLDEEWFEVKATVDDLGIYAVVLLEEEAGEQ</sequence>
<accession>A0A0F8ZDL7</accession>
<proteinExistence type="predicted"/>
<gene>
    <name evidence="1" type="ORF">LCGC14_3047470</name>
</gene>